<organism evidence="5 6">
    <name type="scientific">Paenibacillus planticolens</name>
    <dbReference type="NCBI Taxonomy" id="2654976"/>
    <lineage>
        <taxon>Bacteria</taxon>
        <taxon>Bacillati</taxon>
        <taxon>Bacillota</taxon>
        <taxon>Bacilli</taxon>
        <taxon>Bacillales</taxon>
        <taxon>Paenibacillaceae</taxon>
        <taxon>Paenibacillus</taxon>
    </lineage>
</organism>
<proteinExistence type="inferred from homology"/>
<gene>
    <name evidence="5" type="ORF">GC097_07900</name>
</gene>
<dbReference type="PIRSF" id="PIRSF001434">
    <property type="entry name" value="CGS"/>
    <property type="match status" value="1"/>
</dbReference>
<dbReference type="SUPFAM" id="SSF53383">
    <property type="entry name" value="PLP-dependent transferases"/>
    <property type="match status" value="1"/>
</dbReference>
<dbReference type="PANTHER" id="PTHR11808:SF90">
    <property type="entry name" value="CYSTATHIONINE GAMMA-SYNTHASE"/>
    <property type="match status" value="1"/>
</dbReference>
<evidence type="ECO:0000256" key="4">
    <source>
        <dbReference type="RuleBase" id="RU362118"/>
    </source>
</evidence>
<comment type="cofactor">
    <cofactor evidence="1 4">
        <name>pyridoxal 5'-phosphate</name>
        <dbReference type="ChEBI" id="CHEBI:597326"/>
    </cofactor>
</comment>
<dbReference type="Pfam" id="PF01053">
    <property type="entry name" value="Cys_Met_Meta_PP"/>
    <property type="match status" value="1"/>
</dbReference>
<evidence type="ECO:0000256" key="1">
    <source>
        <dbReference type="ARBA" id="ARBA00001933"/>
    </source>
</evidence>
<dbReference type="InterPro" id="IPR054542">
    <property type="entry name" value="Cys_met_metab_PP"/>
</dbReference>
<protein>
    <submittedName>
        <fullName evidence="5">Aminotransferase class I/II-fold pyridoxal phosphate-dependent enzyme</fullName>
    </submittedName>
</protein>
<keyword evidence="5" id="KW-0032">Aminotransferase</keyword>
<dbReference type="InterPro" id="IPR015421">
    <property type="entry name" value="PyrdxlP-dep_Trfase_major"/>
</dbReference>
<sequence length="425" mass="46634">MCIKKHLLSLTRTSTKAWQARNCNVNSNLNLEEEPPLLKIESRLAQIGSIEEPVTGAVSFPVYQATAFRHPKLGQSTGFDYARTKSPTRKVLEDAIAQLESGDAGFACSSGMAALQTVFAYFSQGDHLIVSLDLYGGTYRLLEKIMSRFGVTATYVDTNDLDGLESACQPNTKGLIIETPTNPLMMITDLELVCTWARKKGIVSIVDNTLLTPYLQRPIELGADIVVHSATKYLGGHNDVLAGLIVTKGKELSEQMAFLHNSIGAVLGPQDSWLLMRGMKTLALRMERHEQNATAIANFLLEHPLISDVYYPALESHPGYAIQNKQSSGNTGIFSFKVKDARLIEPILRHIQLIAFAESLGGVESLMTYPAVQTHADIPLEIRQQIGVDDRLLRFSVGIEHQDDLIADLANALSQAQAELEGESL</sequence>
<evidence type="ECO:0000313" key="6">
    <source>
        <dbReference type="Proteomes" id="UP000618579"/>
    </source>
</evidence>
<accession>A0ABX1ZJD0</accession>
<dbReference type="PROSITE" id="PS00868">
    <property type="entry name" value="CYS_MET_METAB_PP"/>
    <property type="match status" value="1"/>
</dbReference>
<keyword evidence="6" id="KW-1185">Reference proteome</keyword>
<dbReference type="GO" id="GO:0008483">
    <property type="term" value="F:transaminase activity"/>
    <property type="evidence" value="ECO:0007669"/>
    <property type="project" value="UniProtKB-KW"/>
</dbReference>
<evidence type="ECO:0000256" key="3">
    <source>
        <dbReference type="ARBA" id="ARBA00022898"/>
    </source>
</evidence>
<evidence type="ECO:0000256" key="2">
    <source>
        <dbReference type="ARBA" id="ARBA00009077"/>
    </source>
</evidence>
<dbReference type="InterPro" id="IPR000277">
    <property type="entry name" value="Cys/Met-Metab_PyrdxlP-dep_enz"/>
</dbReference>
<dbReference type="EMBL" id="WHNZ01000015">
    <property type="protein sequence ID" value="NOU99935.1"/>
    <property type="molecule type" value="Genomic_DNA"/>
</dbReference>
<keyword evidence="3 4" id="KW-0663">Pyridoxal phosphate</keyword>
<dbReference type="Proteomes" id="UP000618579">
    <property type="component" value="Unassembled WGS sequence"/>
</dbReference>
<dbReference type="Gene3D" id="3.40.640.10">
    <property type="entry name" value="Type I PLP-dependent aspartate aminotransferase-like (Major domain)"/>
    <property type="match status" value="1"/>
</dbReference>
<dbReference type="InterPro" id="IPR015422">
    <property type="entry name" value="PyrdxlP-dep_Trfase_small"/>
</dbReference>
<dbReference type="CDD" id="cd00614">
    <property type="entry name" value="CGS_like"/>
    <property type="match status" value="1"/>
</dbReference>
<evidence type="ECO:0000313" key="5">
    <source>
        <dbReference type="EMBL" id="NOU99935.1"/>
    </source>
</evidence>
<comment type="similarity">
    <text evidence="2 4">Belongs to the trans-sulfuration enzymes family.</text>
</comment>
<name>A0ABX1ZJD0_9BACL</name>
<dbReference type="Gene3D" id="3.90.1150.10">
    <property type="entry name" value="Aspartate Aminotransferase, domain 1"/>
    <property type="match status" value="1"/>
</dbReference>
<dbReference type="PANTHER" id="PTHR11808">
    <property type="entry name" value="TRANS-SULFURATION ENZYME FAMILY MEMBER"/>
    <property type="match status" value="1"/>
</dbReference>
<keyword evidence="5" id="KW-0808">Transferase</keyword>
<dbReference type="InterPro" id="IPR015424">
    <property type="entry name" value="PyrdxlP-dep_Trfase"/>
</dbReference>
<reference evidence="5 6" key="1">
    <citation type="submission" date="2019-10" db="EMBL/GenBank/DDBJ databases">
        <title>Description of Paenibacillus pedi sp. nov.</title>
        <authorList>
            <person name="Carlier A."/>
            <person name="Qi S."/>
        </authorList>
    </citation>
    <scope>NUCLEOTIDE SEQUENCE [LARGE SCALE GENOMIC DNA]</scope>
    <source>
        <strain evidence="5 6">LMG 31457</strain>
    </source>
</reference>
<comment type="caution">
    <text evidence="5">The sequence shown here is derived from an EMBL/GenBank/DDBJ whole genome shotgun (WGS) entry which is preliminary data.</text>
</comment>